<keyword evidence="6 18" id="KW-0679">Respiratory chain</keyword>
<dbReference type="PANTHER" id="PTHR22888">
    <property type="entry name" value="CYTOCHROME C OXIDASE, SUBUNIT II"/>
    <property type="match status" value="1"/>
</dbReference>
<comment type="cofactor">
    <cofactor evidence="18">
        <name>Cu cation</name>
        <dbReference type="ChEBI" id="CHEBI:23378"/>
    </cofactor>
    <text evidence="18">Binds a copper A center.</text>
</comment>
<evidence type="ECO:0000256" key="18">
    <source>
        <dbReference type="RuleBase" id="RU000457"/>
    </source>
</evidence>
<comment type="subcellular location">
    <subcellularLocation>
        <location evidence="1 18">Mitochondrion inner membrane</location>
        <topology evidence="1 18">Multi-pass membrane protein</topology>
    </subcellularLocation>
</comment>
<evidence type="ECO:0000259" key="21">
    <source>
        <dbReference type="PROSITE" id="PS50999"/>
    </source>
</evidence>
<dbReference type="PROSITE" id="PS50857">
    <property type="entry name" value="COX2_CUA"/>
    <property type="match status" value="1"/>
</dbReference>
<name>X2C0I3_9NEOP</name>
<keyword evidence="5 18" id="KW-0813">Transport</keyword>
<dbReference type="EMBL" id="JX870621">
    <property type="protein sequence ID" value="AFV61884.1"/>
    <property type="molecule type" value="Genomic_DNA"/>
</dbReference>
<dbReference type="PRINTS" id="PR01166">
    <property type="entry name" value="CYCOXIDASEII"/>
</dbReference>
<evidence type="ECO:0000256" key="11">
    <source>
        <dbReference type="ARBA" id="ARBA00022967"/>
    </source>
</evidence>
<evidence type="ECO:0000256" key="2">
    <source>
        <dbReference type="ARBA" id="ARBA00007866"/>
    </source>
</evidence>
<evidence type="ECO:0000256" key="19">
    <source>
        <dbReference type="SAM" id="Phobius"/>
    </source>
</evidence>
<gene>
    <name evidence="22" type="primary">COX2</name>
</gene>
<dbReference type="Gene3D" id="2.60.40.420">
    <property type="entry name" value="Cupredoxins - blue copper proteins"/>
    <property type="match status" value="1"/>
</dbReference>
<keyword evidence="11" id="KW-1278">Translocase</keyword>
<evidence type="ECO:0000259" key="20">
    <source>
        <dbReference type="PROSITE" id="PS50857"/>
    </source>
</evidence>
<dbReference type="InterPro" id="IPR036257">
    <property type="entry name" value="Cyt_c_oxidase_su2_TM_sf"/>
</dbReference>
<dbReference type="Gene3D" id="1.10.287.90">
    <property type="match status" value="1"/>
</dbReference>
<keyword evidence="15 18" id="KW-0496">Mitochondrion</keyword>
<dbReference type="GeneID" id="18887510"/>
<comment type="similarity">
    <text evidence="2 18">Belongs to the cytochrome c oxidase subunit 2 family.</text>
</comment>
<dbReference type="GO" id="GO:0005507">
    <property type="term" value="F:copper ion binding"/>
    <property type="evidence" value="ECO:0007669"/>
    <property type="project" value="InterPro"/>
</dbReference>
<evidence type="ECO:0000256" key="6">
    <source>
        <dbReference type="ARBA" id="ARBA00022660"/>
    </source>
</evidence>
<evidence type="ECO:0000256" key="12">
    <source>
        <dbReference type="ARBA" id="ARBA00022982"/>
    </source>
</evidence>
<comment type="subunit">
    <text evidence="3">Component of the cytochrome c oxidase (complex IV, CIV), a multisubunit enzyme composed of a catalytic core of 3 subunits and several supernumerary subunits. The complex exists as a monomer or a dimer and forms supercomplexes (SCs) in the inner mitochondrial membrane with ubiquinol-cytochrome c oxidoreductase (cytochrome b-c1 complex, complex III, CIII).</text>
</comment>
<dbReference type="GO" id="GO:0005743">
    <property type="term" value="C:mitochondrial inner membrane"/>
    <property type="evidence" value="ECO:0007669"/>
    <property type="project" value="UniProtKB-SubCell"/>
</dbReference>
<dbReference type="PANTHER" id="PTHR22888:SF9">
    <property type="entry name" value="CYTOCHROME C OXIDASE SUBUNIT 2"/>
    <property type="match status" value="1"/>
</dbReference>
<reference evidence="22" key="1">
    <citation type="journal article" date="2014" name="PLoS ONE">
        <title>The Complete Mitochondrial Genome of the Booklouse, Liposcelis decolor: Insights into Gene Arrangement and Genome Organization within the Genus Liposcelis.</title>
        <authorList>
            <person name="Chen S.C."/>
            <person name="Wei D.D."/>
            <person name="Shao R."/>
            <person name="Dou W."/>
            <person name="Wang J.J."/>
        </authorList>
    </citation>
    <scope>NUCLEOTIDE SEQUENCE</scope>
</reference>
<dbReference type="InterPro" id="IPR045187">
    <property type="entry name" value="CcO_II"/>
</dbReference>
<dbReference type="InterPro" id="IPR008972">
    <property type="entry name" value="Cupredoxin"/>
</dbReference>
<dbReference type="InterPro" id="IPR002429">
    <property type="entry name" value="CcO_II-like_C"/>
</dbReference>
<evidence type="ECO:0000256" key="14">
    <source>
        <dbReference type="ARBA" id="ARBA00023008"/>
    </source>
</evidence>
<protein>
    <recommendedName>
        <fullName evidence="4 18">Cytochrome c oxidase subunit 2</fullName>
    </recommendedName>
</protein>
<evidence type="ECO:0000256" key="9">
    <source>
        <dbReference type="ARBA" id="ARBA00022792"/>
    </source>
</evidence>
<geneLocation type="mitochondrion" evidence="22"/>
<evidence type="ECO:0000256" key="3">
    <source>
        <dbReference type="ARBA" id="ARBA00011164"/>
    </source>
</evidence>
<evidence type="ECO:0000256" key="13">
    <source>
        <dbReference type="ARBA" id="ARBA00022989"/>
    </source>
</evidence>
<keyword evidence="9 18" id="KW-0999">Mitochondrion inner membrane</keyword>
<dbReference type="PROSITE" id="PS50999">
    <property type="entry name" value="COX2_TM"/>
    <property type="match status" value="1"/>
</dbReference>
<evidence type="ECO:0000256" key="10">
    <source>
        <dbReference type="ARBA" id="ARBA00022842"/>
    </source>
</evidence>
<keyword evidence="14 18" id="KW-0186">Copper</keyword>
<dbReference type="SUPFAM" id="SSF81464">
    <property type="entry name" value="Cytochrome c oxidase subunit II-like, transmembrane region"/>
    <property type="match status" value="1"/>
</dbReference>
<dbReference type="GO" id="GO:0004129">
    <property type="term" value="F:cytochrome-c oxidase activity"/>
    <property type="evidence" value="ECO:0007669"/>
    <property type="project" value="UniProtKB-EC"/>
</dbReference>
<dbReference type="AlphaFoldDB" id="X2C0I3"/>
<evidence type="ECO:0000256" key="16">
    <source>
        <dbReference type="ARBA" id="ARBA00023136"/>
    </source>
</evidence>
<organism evidence="22">
    <name type="scientific">Liposcelis decolor</name>
    <dbReference type="NCBI Taxonomy" id="209926"/>
    <lineage>
        <taxon>Eukaryota</taxon>
        <taxon>Metazoa</taxon>
        <taxon>Ecdysozoa</taxon>
        <taxon>Arthropoda</taxon>
        <taxon>Hexapoda</taxon>
        <taxon>Insecta</taxon>
        <taxon>Pterygota</taxon>
        <taxon>Neoptera</taxon>
        <taxon>Paraneoptera</taxon>
        <taxon>Psocodea</taxon>
        <taxon>Troctomorpha</taxon>
        <taxon>Liposcelidetae</taxon>
        <taxon>Liposcelididae</taxon>
        <taxon>Liposcelis</taxon>
    </lineage>
</organism>
<keyword evidence="16 18" id="KW-0472">Membrane</keyword>
<evidence type="ECO:0000256" key="5">
    <source>
        <dbReference type="ARBA" id="ARBA00022448"/>
    </source>
</evidence>
<dbReference type="InterPro" id="IPR011759">
    <property type="entry name" value="Cyt_c_oxidase_su2_TM_dom"/>
</dbReference>
<dbReference type="Pfam" id="PF00116">
    <property type="entry name" value="COX2"/>
    <property type="match status" value="1"/>
</dbReference>
<sequence>MQWNNFYFQDSWSPYMSQLANFHEYAMTYLIFIFSFITVIMVKIYMSSFLSINTVDNEKLELLWTITPCFILILLAVPSLNVLYFLEESFQPQVSLKIIGHQWFWSYEFSDFMFSNKMKLMLNKNFDSYMKNSYVYRLLEVDKCVFLPKLVQIRGLVTSEDVLHSWAVPSLGLKMDACPGRINMINIFSLRSGKVYGQCSEICGVNHSFMPVVVNFVELNKFHLWLLHF</sequence>
<evidence type="ECO:0000256" key="8">
    <source>
        <dbReference type="ARBA" id="ARBA00022723"/>
    </source>
</evidence>
<dbReference type="PROSITE" id="PS00078">
    <property type="entry name" value="COX2"/>
    <property type="match status" value="1"/>
</dbReference>
<evidence type="ECO:0000256" key="7">
    <source>
        <dbReference type="ARBA" id="ARBA00022692"/>
    </source>
</evidence>
<dbReference type="InterPro" id="IPR001505">
    <property type="entry name" value="Copper_CuA"/>
</dbReference>
<dbReference type="SUPFAM" id="SSF49503">
    <property type="entry name" value="Cupredoxins"/>
    <property type="match status" value="1"/>
</dbReference>
<dbReference type="RefSeq" id="YP_009020939.1">
    <property type="nucleotide sequence ID" value="NC_023839.1"/>
</dbReference>
<keyword evidence="10" id="KW-0460">Magnesium</keyword>
<evidence type="ECO:0000256" key="4">
    <source>
        <dbReference type="ARBA" id="ARBA00015946"/>
    </source>
</evidence>
<dbReference type="GO" id="GO:0042773">
    <property type="term" value="P:ATP synthesis coupled electron transport"/>
    <property type="evidence" value="ECO:0007669"/>
    <property type="project" value="TreeGrafter"/>
</dbReference>
<dbReference type="Pfam" id="PF02790">
    <property type="entry name" value="COX2_TM"/>
    <property type="match status" value="1"/>
</dbReference>
<keyword evidence="13 19" id="KW-1133">Transmembrane helix</keyword>
<feature type="transmembrane region" description="Helical" evidence="19">
    <location>
        <begin position="26"/>
        <end position="50"/>
    </location>
</feature>
<evidence type="ECO:0000256" key="1">
    <source>
        <dbReference type="ARBA" id="ARBA00004448"/>
    </source>
</evidence>
<comment type="catalytic activity">
    <reaction evidence="17">
        <text>4 Fe(II)-[cytochrome c] + O2 + 8 H(+)(in) = 4 Fe(III)-[cytochrome c] + 2 H2O + 4 H(+)(out)</text>
        <dbReference type="Rhea" id="RHEA:11436"/>
        <dbReference type="Rhea" id="RHEA-COMP:10350"/>
        <dbReference type="Rhea" id="RHEA-COMP:14399"/>
        <dbReference type="ChEBI" id="CHEBI:15377"/>
        <dbReference type="ChEBI" id="CHEBI:15378"/>
        <dbReference type="ChEBI" id="CHEBI:15379"/>
        <dbReference type="ChEBI" id="CHEBI:29033"/>
        <dbReference type="ChEBI" id="CHEBI:29034"/>
        <dbReference type="EC" id="7.1.1.9"/>
    </reaction>
    <physiologicalReaction direction="left-to-right" evidence="17">
        <dbReference type="Rhea" id="RHEA:11437"/>
    </physiologicalReaction>
</comment>
<keyword evidence="7 18" id="KW-0812">Transmembrane</keyword>
<feature type="transmembrane region" description="Helical" evidence="19">
    <location>
        <begin position="62"/>
        <end position="86"/>
    </location>
</feature>
<feature type="domain" description="Cytochrome oxidase subunit II transmembrane region profile" evidence="21">
    <location>
        <begin position="1"/>
        <end position="90"/>
    </location>
</feature>
<keyword evidence="8 18" id="KW-0479">Metal-binding</keyword>
<evidence type="ECO:0000313" key="22">
    <source>
        <dbReference type="EMBL" id="AFV61884.1"/>
    </source>
</evidence>
<keyword evidence="12 18" id="KW-0249">Electron transport</keyword>
<evidence type="ECO:0000256" key="15">
    <source>
        <dbReference type="ARBA" id="ARBA00023128"/>
    </source>
</evidence>
<dbReference type="CTD" id="4513"/>
<feature type="domain" description="Cytochrome oxidase subunit II copper A binding" evidence="20">
    <location>
        <begin position="91"/>
        <end position="228"/>
    </location>
</feature>
<proteinExistence type="inferred from homology"/>
<evidence type="ECO:0000256" key="17">
    <source>
        <dbReference type="ARBA" id="ARBA00049512"/>
    </source>
</evidence>
<accession>X2C0I3</accession>
<comment type="function">
    <text evidence="18">Component of the cytochrome c oxidase, the last enzyme in the mitochondrial electron transport chain which drives oxidative phosphorylation. The respiratory chain contains 3 multisubunit complexes succinate dehydrogenase (complex II, CII), ubiquinol-cytochrome c oxidoreductase (cytochrome b-c1 complex, complex III, CIII) and cytochrome c oxidase (complex IV, CIV), that cooperate to transfer electrons derived from NADH and succinate to molecular oxygen, creating an electrochemical gradient over the inner membrane that drives transmembrane transport and the ATP synthase. Cytochrome c oxidase is the component of the respiratory chain that catalyzes the reduction of oxygen to water. Electrons originating from reduced cytochrome c in the intermembrane space (IMS) are transferred via the dinuclear copper A center (CU(A)) of subunit 2 and heme A of subunit 1 to the active site in subunit 1, a binuclear center (BNC) formed by heme A3 and copper B (CU(B)). The BNC reduces molecular oxygen to 2 water molecules using 4 electrons from cytochrome c in the IMS and 4 protons from the mitochondrial matrix.</text>
</comment>